<dbReference type="PANTHER" id="PTHR38479">
    <property type="entry name" value="LMO0824 PROTEIN"/>
    <property type="match status" value="1"/>
</dbReference>
<comment type="caution">
    <text evidence="1">The sequence shown here is derived from an EMBL/GenBank/DDBJ whole genome shotgun (WGS) entry which is preliminary data.</text>
</comment>
<dbReference type="EMBL" id="JAQFWP010000025">
    <property type="protein sequence ID" value="MDA2805759.1"/>
    <property type="molecule type" value="Genomic_DNA"/>
</dbReference>
<accession>A0ABT4TND8</accession>
<dbReference type="InterPro" id="IPR009351">
    <property type="entry name" value="AlkZ-like"/>
</dbReference>
<name>A0ABT4TND8_9ACTN</name>
<dbReference type="Proteomes" id="UP001165685">
    <property type="component" value="Unassembled WGS sequence"/>
</dbReference>
<sequence>MVLPRTLTRRELNRAALSRQLLLERAAASPAEAVEHLVGLHAQLPQNPYTALWSRVEDFDADAFSRQMEERSIVRISLQRSTIHTVTARDCLALRPVLQVPQDRTLKSAFGRNLQGVDVDKAAERAREMVRERPMTFAEIGEELLAEWPGSDARSLGMVARHRLPMVQVPPRGLWRQGGAARHTTAEHWLSAPIERDDAPDGLVMRYLAAFGPASVKDVQAWCGLTRLREVVDRHRDELVVFRDEDGSELFDLPDAPRPNPDTPAPPRFLPEFDNVVLGYKDRRRILPDEAGGHLWPGRNIVRSALLIDGFVGGTWALTTDTKQACATLEVSPFVELSGPQHDALATEAARFLAFHAPESEGTVIGL</sequence>
<dbReference type="PANTHER" id="PTHR38479:SF2">
    <property type="entry name" value="WINGED HELIX DNA-BINDING DOMAIN-CONTAINING PROTEIN"/>
    <property type="match status" value="1"/>
</dbReference>
<dbReference type="GO" id="GO:0003677">
    <property type="term" value="F:DNA binding"/>
    <property type="evidence" value="ECO:0007669"/>
    <property type="project" value="UniProtKB-KW"/>
</dbReference>
<organism evidence="1 2">
    <name type="scientific">Nocardiopsis suaedae</name>
    <dbReference type="NCBI Taxonomy" id="3018444"/>
    <lineage>
        <taxon>Bacteria</taxon>
        <taxon>Bacillati</taxon>
        <taxon>Actinomycetota</taxon>
        <taxon>Actinomycetes</taxon>
        <taxon>Streptosporangiales</taxon>
        <taxon>Nocardiopsidaceae</taxon>
        <taxon>Nocardiopsis</taxon>
    </lineage>
</organism>
<keyword evidence="1" id="KW-0238">DNA-binding</keyword>
<evidence type="ECO:0000313" key="2">
    <source>
        <dbReference type="Proteomes" id="UP001165685"/>
    </source>
</evidence>
<dbReference type="Pfam" id="PF06224">
    <property type="entry name" value="AlkZ-like"/>
    <property type="match status" value="1"/>
</dbReference>
<protein>
    <submittedName>
        <fullName evidence="1">Winged helix DNA-binding domain-containing protein</fullName>
    </submittedName>
</protein>
<evidence type="ECO:0000313" key="1">
    <source>
        <dbReference type="EMBL" id="MDA2805759.1"/>
    </source>
</evidence>
<dbReference type="RefSeq" id="WP_270678411.1">
    <property type="nucleotide sequence ID" value="NZ_JAQFWP010000025.1"/>
</dbReference>
<proteinExistence type="predicted"/>
<keyword evidence="2" id="KW-1185">Reference proteome</keyword>
<gene>
    <name evidence="1" type="ORF">O4U47_14680</name>
</gene>
<reference evidence="1" key="1">
    <citation type="submission" date="2023-01" db="EMBL/GenBank/DDBJ databases">
        <title>Draft genome sequence of Nocardiopsis sp. LSu2-4 isolated from halophytes.</title>
        <authorList>
            <person name="Duangmal K."/>
            <person name="Chantavorakit T."/>
        </authorList>
    </citation>
    <scope>NUCLEOTIDE SEQUENCE</scope>
    <source>
        <strain evidence="1">LSu2-4</strain>
    </source>
</reference>